<gene>
    <name evidence="2" type="ORF">CP373A1_02900</name>
</gene>
<dbReference type="Proteomes" id="UP000092714">
    <property type="component" value="Unassembled WGS sequence"/>
</dbReference>
<dbReference type="RefSeq" id="WP_065254302.1">
    <property type="nucleotide sequence ID" value="NZ_MAPZ01000010.1"/>
</dbReference>
<sequence>MDNINIIVAKLINKYCTNDPFEIANEFGINTIMCPLGNIKGHYLIIANEKVFFINSDLSQIDKTIVCAAILGHTILYSDLTTFCLNLDFNKQIRQFIIELLDNIIL</sequence>
<evidence type="ECO:0000313" key="2">
    <source>
        <dbReference type="EMBL" id="OBY11888.1"/>
    </source>
</evidence>
<accession>A0A1B8RST1</accession>
<evidence type="ECO:0000259" key="1">
    <source>
        <dbReference type="Pfam" id="PF06114"/>
    </source>
</evidence>
<dbReference type="OrthoDB" id="9816277at2"/>
<proteinExistence type="predicted"/>
<comment type="caution">
    <text evidence="2">The sequence shown here is derived from an EMBL/GenBank/DDBJ whole genome shotgun (WGS) entry which is preliminary data.</text>
</comment>
<dbReference type="EMBL" id="MAPZ01000010">
    <property type="protein sequence ID" value="OBY11888.1"/>
    <property type="molecule type" value="Genomic_DNA"/>
</dbReference>
<dbReference type="Pfam" id="PF06114">
    <property type="entry name" value="Peptidase_M78"/>
    <property type="match status" value="1"/>
</dbReference>
<organism evidence="2 3">
    <name type="scientific">Clostridium paraputrificum</name>
    <dbReference type="NCBI Taxonomy" id="29363"/>
    <lineage>
        <taxon>Bacteria</taxon>
        <taxon>Bacillati</taxon>
        <taxon>Bacillota</taxon>
        <taxon>Clostridia</taxon>
        <taxon>Eubacteriales</taxon>
        <taxon>Clostridiaceae</taxon>
        <taxon>Clostridium</taxon>
    </lineage>
</organism>
<name>A0A1B8RST1_9CLOT</name>
<dbReference type="AlphaFoldDB" id="A0A1B8RST1"/>
<reference evidence="2 3" key="1">
    <citation type="submission" date="2016-06" db="EMBL/GenBank/DDBJ databases">
        <authorList>
            <person name="Kjaerup R.B."/>
            <person name="Dalgaard T.S."/>
            <person name="Juul-Madsen H.R."/>
        </authorList>
    </citation>
    <scope>NUCLEOTIDE SEQUENCE [LARGE SCALE GENOMIC DNA]</scope>
    <source>
        <strain evidence="2 3">373-A1</strain>
    </source>
</reference>
<evidence type="ECO:0000313" key="3">
    <source>
        <dbReference type="Proteomes" id="UP000092714"/>
    </source>
</evidence>
<protein>
    <recommendedName>
        <fullName evidence="1">IrrE N-terminal-like domain-containing protein</fullName>
    </recommendedName>
</protein>
<dbReference type="InterPro" id="IPR010359">
    <property type="entry name" value="IrrE_HExxH"/>
</dbReference>
<feature type="domain" description="IrrE N-terminal-like" evidence="1">
    <location>
        <begin position="25"/>
        <end position="89"/>
    </location>
</feature>
<keyword evidence="3" id="KW-1185">Reference proteome</keyword>